<comment type="pathway">
    <text evidence="2 9">Amino-acid biosynthesis; L-tryptophan biosynthesis; L-tryptophan from chorismate: step 5/5.</text>
</comment>
<proteinExistence type="inferred from homology"/>
<comment type="catalytic activity">
    <reaction evidence="8 9">
        <text>(1S,2R)-1-C-(indol-3-yl)glycerol 3-phosphate + L-serine = D-glyceraldehyde 3-phosphate + L-tryptophan + H2O</text>
        <dbReference type="Rhea" id="RHEA:10532"/>
        <dbReference type="ChEBI" id="CHEBI:15377"/>
        <dbReference type="ChEBI" id="CHEBI:33384"/>
        <dbReference type="ChEBI" id="CHEBI:57912"/>
        <dbReference type="ChEBI" id="CHEBI:58866"/>
        <dbReference type="ChEBI" id="CHEBI:59776"/>
        <dbReference type="EC" id="4.2.1.20"/>
    </reaction>
</comment>
<reference evidence="11" key="1">
    <citation type="journal article" date="2019" name="Phycologia">
        <title>Chloroplast and mitochondrial genomes of Balbiania investiens (Balbianiales, Nemaliophycidae).</title>
        <authorList>
            <person name="Evans J.R."/>
            <person name="StAmour N."/>
            <person name="Verbruggen H."/>
            <person name="Salomaki E.D."/>
            <person name="Vis M.L."/>
        </authorList>
    </citation>
    <scope>NUCLEOTIDE SEQUENCE</scope>
</reference>
<dbReference type="PANTHER" id="PTHR43406">
    <property type="entry name" value="TRYPTOPHAN SYNTHASE, ALPHA CHAIN"/>
    <property type="match status" value="1"/>
</dbReference>
<evidence type="ECO:0000256" key="7">
    <source>
        <dbReference type="ARBA" id="ARBA00023239"/>
    </source>
</evidence>
<protein>
    <recommendedName>
        <fullName evidence="9">Tryptophan synthase alpha chain</fullName>
        <ecNumber evidence="9">4.2.1.20</ecNumber>
    </recommendedName>
</protein>
<comment type="similarity">
    <text evidence="9 10">Belongs to the TrpA family.</text>
</comment>
<dbReference type="SUPFAM" id="SSF51366">
    <property type="entry name" value="Ribulose-phoshate binding barrel"/>
    <property type="match status" value="1"/>
</dbReference>
<dbReference type="InterPro" id="IPR011060">
    <property type="entry name" value="RibuloseP-bd_barrel"/>
</dbReference>
<evidence type="ECO:0000256" key="9">
    <source>
        <dbReference type="HAMAP-Rule" id="MF_00131"/>
    </source>
</evidence>
<dbReference type="Gene3D" id="3.20.20.70">
    <property type="entry name" value="Aldolase class I"/>
    <property type="match status" value="1"/>
</dbReference>
<dbReference type="RefSeq" id="YP_009628731.1">
    <property type="nucleotide sequence ID" value="NC_042170.1"/>
</dbReference>
<evidence type="ECO:0000256" key="4">
    <source>
        <dbReference type="ARBA" id="ARBA00022605"/>
    </source>
</evidence>
<dbReference type="UniPathway" id="UPA00035">
    <property type="reaction ID" value="UER00044"/>
</dbReference>
<keyword evidence="11" id="KW-0934">Plastid</keyword>
<evidence type="ECO:0000256" key="1">
    <source>
        <dbReference type="ARBA" id="ARBA00003365"/>
    </source>
</evidence>
<evidence type="ECO:0000313" key="11">
    <source>
        <dbReference type="EMBL" id="QBX88514.1"/>
    </source>
</evidence>
<evidence type="ECO:0000256" key="10">
    <source>
        <dbReference type="RuleBase" id="RU003662"/>
    </source>
</evidence>
<dbReference type="CDD" id="cd04724">
    <property type="entry name" value="Tryptophan_synthase_alpha"/>
    <property type="match status" value="1"/>
</dbReference>
<gene>
    <name evidence="9 11" type="primary">trpA</name>
</gene>
<dbReference type="HAMAP" id="MF_00131">
    <property type="entry name" value="Trp_synth_alpha"/>
    <property type="match status" value="1"/>
</dbReference>
<dbReference type="GeneID" id="40138641"/>
<dbReference type="InterPro" id="IPR002028">
    <property type="entry name" value="Trp_synthase_suA"/>
</dbReference>
<dbReference type="EC" id="4.2.1.20" evidence="9"/>
<dbReference type="InterPro" id="IPR013785">
    <property type="entry name" value="Aldolase_TIM"/>
</dbReference>
<keyword evidence="6 9" id="KW-0057">Aromatic amino acid biosynthesis</keyword>
<dbReference type="InterPro" id="IPR018204">
    <property type="entry name" value="Trp_synthase_alpha_AS"/>
</dbReference>
<evidence type="ECO:0000256" key="3">
    <source>
        <dbReference type="ARBA" id="ARBA00011270"/>
    </source>
</evidence>
<dbReference type="PANTHER" id="PTHR43406:SF1">
    <property type="entry name" value="TRYPTOPHAN SYNTHASE ALPHA CHAIN, CHLOROPLASTIC"/>
    <property type="match status" value="1"/>
</dbReference>
<feature type="active site" description="Proton acceptor" evidence="9">
    <location>
        <position position="58"/>
    </location>
</feature>
<evidence type="ECO:0000256" key="6">
    <source>
        <dbReference type="ARBA" id="ARBA00023141"/>
    </source>
</evidence>
<comment type="subunit">
    <text evidence="3 9">Tetramer of two alpha and two beta chains.</text>
</comment>
<accession>A0A4D6BKI4</accession>
<dbReference type="GO" id="GO:0004834">
    <property type="term" value="F:tryptophan synthase activity"/>
    <property type="evidence" value="ECO:0007669"/>
    <property type="project" value="UniProtKB-UniRule"/>
</dbReference>
<geneLocation type="plastid" evidence="11"/>
<dbReference type="GO" id="GO:0005829">
    <property type="term" value="C:cytosol"/>
    <property type="evidence" value="ECO:0007669"/>
    <property type="project" value="TreeGrafter"/>
</dbReference>
<feature type="active site" description="Proton acceptor" evidence="9">
    <location>
        <position position="47"/>
    </location>
</feature>
<dbReference type="NCBIfam" id="TIGR00262">
    <property type="entry name" value="trpA"/>
    <property type="match status" value="1"/>
</dbReference>
<dbReference type="Pfam" id="PF00290">
    <property type="entry name" value="Trp_syntA"/>
    <property type="match status" value="1"/>
</dbReference>
<keyword evidence="7 9" id="KW-0456">Lyase</keyword>
<name>A0A4D6BKI4_9FLOR</name>
<keyword evidence="5 9" id="KW-0822">Tryptophan biosynthesis</keyword>
<dbReference type="PROSITE" id="PS00167">
    <property type="entry name" value="TRP_SYNTHASE_ALPHA"/>
    <property type="match status" value="1"/>
</dbReference>
<dbReference type="EMBL" id="MH026107">
    <property type="protein sequence ID" value="QBX88514.1"/>
    <property type="molecule type" value="Genomic_DNA"/>
</dbReference>
<sequence length="265" mass="28911">MTTIKQVLTSVGSKCALIPFITAGSPDLDTTEQALYILDQEGADVIEVGLPYSDPLADGPVIQEASKNALAEGVTFEQVLDLIARSSNNLRAPIILFTYYNPILARGIHKFLLEISEAGVKGLIVPDLPMEEADYVLNLCAKFSIELILLITPVSSDVRIDKILTKSQGTVYVVSSTGVTGMKNSIKNEMQHFIEKIKRKSDNTIIVGFGISTQEHVEQVSVWDINGIVIGSAFVKCLLSGSRLNKLKELRLFCASINKTLLTKI</sequence>
<organism evidence="11">
    <name type="scientific">Acrochaetium secundatum</name>
    <dbReference type="NCBI Taxonomy" id="209631"/>
    <lineage>
        <taxon>Eukaryota</taxon>
        <taxon>Rhodophyta</taxon>
        <taxon>Florideophyceae</taxon>
        <taxon>Nemaliophycidae</taxon>
        <taxon>Acrochaetiales</taxon>
        <taxon>Acrochaetiaceae</taxon>
        <taxon>Acrochaetium</taxon>
    </lineage>
</organism>
<dbReference type="FunFam" id="3.20.20.70:FF:000037">
    <property type="entry name" value="Tryptophan synthase alpha chain"/>
    <property type="match status" value="1"/>
</dbReference>
<evidence type="ECO:0000256" key="2">
    <source>
        <dbReference type="ARBA" id="ARBA00004733"/>
    </source>
</evidence>
<keyword evidence="4 9" id="KW-0028">Amino-acid biosynthesis</keyword>
<evidence type="ECO:0000256" key="5">
    <source>
        <dbReference type="ARBA" id="ARBA00022822"/>
    </source>
</evidence>
<evidence type="ECO:0000256" key="8">
    <source>
        <dbReference type="ARBA" id="ARBA00049047"/>
    </source>
</evidence>
<comment type="function">
    <text evidence="1 9">The alpha subunit is responsible for the aldol cleavage of indoleglycerol phosphate to indole and glyceraldehyde 3-phosphate.</text>
</comment>
<dbReference type="AlphaFoldDB" id="A0A4D6BKI4"/>